<dbReference type="Pfam" id="PF00285">
    <property type="entry name" value="Citrate_synt"/>
    <property type="match status" value="1"/>
</dbReference>
<keyword evidence="6" id="KW-0012">Acyltransferase</keyword>
<keyword evidence="4 6" id="KW-0808">Transferase</keyword>
<sequence length="400" mass="43038">MARYLSAAEAARRLGVSRATLYAYVSRGLIRSQPGGKNRERDYLAEDVERLLQRKEQRRNPAKAVQEALHWGAPVLDSSLCLIRDGRLFYRGHDAVELSRRAAFEQVAALLWTGRMEEAEALFHSPFSPPRALERLRGELEGLSPVEAFQAVLPFAAAQDLAAYDLSPPAVGQAATRVLRLLVTVATGHDPQARPLAEALSRAWRGGTAAAPLLDQALILCAEHELNVSSFTVRCVASAGATPYAAVLAGLCAFQGSRHGRMVERVEAFLHEAEAAGARAALAAHLRRGEGVPGFGHKIYPEGDPRGRALLEALDARHGDAPALALVREVVGQVQQELGQQPTLDLGLAALARVLGLPPGAAMGVYAIGRTAGWVAHALEEYRSGRLIRPRARYIGPTPP</sequence>
<reference evidence="6 7" key="1">
    <citation type="submission" date="2018-08" db="EMBL/GenBank/DDBJ databases">
        <title>Meiothermus terrae DSM 26712 genome sequencing project.</title>
        <authorList>
            <person name="Da Costa M.S."/>
            <person name="Albuquerque L."/>
            <person name="Raposo P."/>
            <person name="Froufe H.J.C."/>
            <person name="Barroso C.S."/>
            <person name="Egas C."/>
        </authorList>
    </citation>
    <scope>NUCLEOTIDE SEQUENCE [LARGE SCALE GENOMIC DNA]</scope>
    <source>
        <strain evidence="6 7">DSM 26712</strain>
    </source>
</reference>
<dbReference type="InterPro" id="IPR041657">
    <property type="entry name" value="HTH_17"/>
</dbReference>
<evidence type="ECO:0000256" key="1">
    <source>
        <dbReference type="ARBA" id="ARBA00005163"/>
    </source>
</evidence>
<dbReference type="OrthoDB" id="9786046at2"/>
<dbReference type="InterPro" id="IPR000551">
    <property type="entry name" value="MerR-type_HTH_dom"/>
</dbReference>
<evidence type="ECO:0000313" key="6">
    <source>
        <dbReference type="EMBL" id="RIH80028.1"/>
    </source>
</evidence>
<comment type="pathway">
    <text evidence="1">Carbohydrate metabolism; tricarboxylic acid cycle.</text>
</comment>
<evidence type="ECO:0000256" key="2">
    <source>
        <dbReference type="ARBA" id="ARBA00010566"/>
    </source>
</evidence>
<name>A0A399E7X7_9DEIN</name>
<dbReference type="Proteomes" id="UP000265715">
    <property type="component" value="Unassembled WGS sequence"/>
</dbReference>
<feature type="domain" description="HTH merR-type" evidence="5">
    <location>
        <begin position="4"/>
        <end position="71"/>
    </location>
</feature>
<dbReference type="Gene3D" id="1.10.230.10">
    <property type="entry name" value="Cytochrome P450-Terp, domain 2"/>
    <property type="match status" value="1"/>
</dbReference>
<dbReference type="InterPro" id="IPR016143">
    <property type="entry name" value="Citrate_synth-like_sm_a-sub"/>
</dbReference>
<dbReference type="PANTHER" id="PTHR11739:SF4">
    <property type="entry name" value="CITRATE SYNTHASE, PEROXISOMAL"/>
    <property type="match status" value="1"/>
</dbReference>
<dbReference type="GO" id="GO:0006355">
    <property type="term" value="P:regulation of DNA-templated transcription"/>
    <property type="evidence" value="ECO:0007669"/>
    <property type="project" value="InterPro"/>
</dbReference>
<dbReference type="GO" id="GO:0005829">
    <property type="term" value="C:cytosol"/>
    <property type="evidence" value="ECO:0007669"/>
    <property type="project" value="TreeGrafter"/>
</dbReference>
<dbReference type="Gene3D" id="1.10.580.10">
    <property type="entry name" value="Citrate Synthase, domain 1"/>
    <property type="match status" value="1"/>
</dbReference>
<dbReference type="SUPFAM" id="SSF48256">
    <property type="entry name" value="Citrate synthase"/>
    <property type="match status" value="1"/>
</dbReference>
<dbReference type="Pfam" id="PF12728">
    <property type="entry name" value="HTH_17"/>
    <property type="match status" value="1"/>
</dbReference>
<comment type="caution">
    <text evidence="6">The sequence shown here is derived from an EMBL/GenBank/DDBJ whole genome shotgun (WGS) entry which is preliminary data.</text>
</comment>
<dbReference type="EMBL" id="QXDL01000238">
    <property type="protein sequence ID" value="RIH80028.1"/>
    <property type="molecule type" value="Genomic_DNA"/>
</dbReference>
<dbReference type="SMART" id="SM00422">
    <property type="entry name" value="HTH_MERR"/>
    <property type="match status" value="1"/>
</dbReference>
<evidence type="ECO:0000256" key="4">
    <source>
        <dbReference type="ARBA" id="ARBA00022679"/>
    </source>
</evidence>
<dbReference type="CDD" id="cd06102">
    <property type="entry name" value="citrate_synt_like_2"/>
    <property type="match status" value="1"/>
</dbReference>
<dbReference type="InterPro" id="IPR002020">
    <property type="entry name" value="Citrate_synthase"/>
</dbReference>
<dbReference type="InterPro" id="IPR016142">
    <property type="entry name" value="Citrate_synth-like_lrg_a-sub"/>
</dbReference>
<dbReference type="GO" id="GO:0006099">
    <property type="term" value="P:tricarboxylic acid cycle"/>
    <property type="evidence" value="ECO:0007669"/>
    <property type="project" value="UniProtKB-UniPathway"/>
</dbReference>
<dbReference type="PANTHER" id="PTHR11739">
    <property type="entry name" value="CITRATE SYNTHASE"/>
    <property type="match status" value="1"/>
</dbReference>
<evidence type="ECO:0000259" key="5">
    <source>
        <dbReference type="PROSITE" id="PS50937"/>
    </source>
</evidence>
<organism evidence="6 7">
    <name type="scientific">Calidithermus terrae</name>
    <dbReference type="NCBI Taxonomy" id="1408545"/>
    <lineage>
        <taxon>Bacteria</taxon>
        <taxon>Thermotogati</taxon>
        <taxon>Deinococcota</taxon>
        <taxon>Deinococci</taxon>
        <taxon>Thermales</taxon>
        <taxon>Thermaceae</taxon>
        <taxon>Calidithermus</taxon>
    </lineage>
</organism>
<dbReference type="PRINTS" id="PR00143">
    <property type="entry name" value="CITRTSNTHASE"/>
</dbReference>
<evidence type="ECO:0000313" key="7">
    <source>
        <dbReference type="Proteomes" id="UP000265715"/>
    </source>
</evidence>
<dbReference type="GO" id="GO:0003677">
    <property type="term" value="F:DNA binding"/>
    <property type="evidence" value="ECO:0007669"/>
    <property type="project" value="InterPro"/>
</dbReference>
<accession>A0A399E7X7</accession>
<dbReference type="UniPathway" id="UPA00223"/>
<comment type="similarity">
    <text evidence="2">Belongs to the citrate synthase family.</text>
</comment>
<evidence type="ECO:0000256" key="3">
    <source>
        <dbReference type="ARBA" id="ARBA00012972"/>
    </source>
</evidence>
<keyword evidence="7" id="KW-1185">Reference proteome</keyword>
<dbReference type="GO" id="GO:0005975">
    <property type="term" value="P:carbohydrate metabolic process"/>
    <property type="evidence" value="ECO:0007669"/>
    <property type="project" value="TreeGrafter"/>
</dbReference>
<protein>
    <recommendedName>
        <fullName evidence="3">citrate synthase (unknown stereospecificity)</fullName>
        <ecNumber evidence="3">2.3.3.16</ecNumber>
    </recommendedName>
</protein>
<dbReference type="EC" id="2.3.3.16" evidence="3"/>
<proteinExistence type="inferred from homology"/>
<gene>
    <name evidence="6" type="primary">citZ</name>
    <name evidence="6" type="ORF">Mterra_03558</name>
</gene>
<dbReference type="PROSITE" id="PS50937">
    <property type="entry name" value="HTH_MERR_2"/>
    <property type="match status" value="1"/>
</dbReference>
<dbReference type="AlphaFoldDB" id="A0A399E7X7"/>
<dbReference type="Gene3D" id="1.10.1660.10">
    <property type="match status" value="1"/>
</dbReference>
<dbReference type="GO" id="GO:0036440">
    <property type="term" value="F:citrate synthase activity"/>
    <property type="evidence" value="ECO:0007669"/>
    <property type="project" value="UniProtKB-EC"/>
</dbReference>
<dbReference type="InterPro" id="IPR036969">
    <property type="entry name" value="Citrate_synthase_sf"/>
</dbReference>
<dbReference type="RefSeq" id="WP_119316452.1">
    <property type="nucleotide sequence ID" value="NZ_QXDL01000238.1"/>
</dbReference>